<gene>
    <name evidence="3" type="ORF">HNQ93_002754</name>
</gene>
<keyword evidence="1" id="KW-0812">Transmembrane</keyword>
<dbReference type="AlphaFoldDB" id="A0A7W9T311"/>
<proteinExistence type="predicted"/>
<dbReference type="EMBL" id="JACHGG010000003">
    <property type="protein sequence ID" value="MBB6059894.1"/>
    <property type="molecule type" value="Genomic_DNA"/>
</dbReference>
<feature type="domain" description="DUF2062" evidence="2">
    <location>
        <begin position="28"/>
        <end position="164"/>
    </location>
</feature>
<keyword evidence="1" id="KW-0472">Membrane</keyword>
<comment type="caution">
    <text evidence="3">The sequence shown here is derived from an EMBL/GenBank/DDBJ whole genome shotgun (WGS) entry which is preliminary data.</text>
</comment>
<evidence type="ECO:0000313" key="4">
    <source>
        <dbReference type="Proteomes" id="UP000532746"/>
    </source>
</evidence>
<keyword evidence="1" id="KW-1133">Transmembrane helix</keyword>
<feature type="transmembrane region" description="Helical" evidence="1">
    <location>
        <begin position="43"/>
        <end position="65"/>
    </location>
</feature>
<sequence length="168" mass="18273">MTDRSDPALPLPPPAAPPQGWVRRRLVQPLLGLLSQGLTAHQLALTAALGTAFGLVPMLGITSLLATFTAMRLRLNVAAILLIAHLWSPLQLLLIIPFMQQGAKLWGSHSPALTLGKLQYLFAHSWAEALRLLWHAMLGGLALWAAACLVLAPLLYFVLRPVLARFIK</sequence>
<accession>A0A7W9T311</accession>
<feature type="transmembrane region" description="Helical" evidence="1">
    <location>
        <begin position="132"/>
        <end position="159"/>
    </location>
</feature>
<keyword evidence="4" id="KW-1185">Reference proteome</keyword>
<dbReference type="Pfam" id="PF09835">
    <property type="entry name" value="DUF2062"/>
    <property type="match status" value="1"/>
</dbReference>
<dbReference type="PANTHER" id="PTHR35102">
    <property type="entry name" value="E3 UBIQUITIN-PROTEIN LIGASE"/>
    <property type="match status" value="1"/>
</dbReference>
<dbReference type="PANTHER" id="PTHR35102:SF1">
    <property type="entry name" value="E3 UBIQUITIN-PROTEIN LIGASE"/>
    <property type="match status" value="1"/>
</dbReference>
<dbReference type="Proteomes" id="UP000532746">
    <property type="component" value="Unassembled WGS sequence"/>
</dbReference>
<feature type="transmembrane region" description="Helical" evidence="1">
    <location>
        <begin position="77"/>
        <end position="99"/>
    </location>
</feature>
<evidence type="ECO:0000259" key="2">
    <source>
        <dbReference type="Pfam" id="PF09835"/>
    </source>
</evidence>
<name>A0A7W9T311_9BACT</name>
<evidence type="ECO:0000256" key="1">
    <source>
        <dbReference type="SAM" id="Phobius"/>
    </source>
</evidence>
<dbReference type="RefSeq" id="WP_183403679.1">
    <property type="nucleotide sequence ID" value="NZ_JACHGG010000003.1"/>
</dbReference>
<protein>
    <submittedName>
        <fullName evidence="3">Uncharacterized protein (DUF2062 family)</fullName>
    </submittedName>
</protein>
<evidence type="ECO:0000313" key="3">
    <source>
        <dbReference type="EMBL" id="MBB6059894.1"/>
    </source>
</evidence>
<reference evidence="3 4" key="1">
    <citation type="submission" date="2020-08" db="EMBL/GenBank/DDBJ databases">
        <title>Genomic Encyclopedia of Type Strains, Phase IV (KMG-IV): sequencing the most valuable type-strain genomes for metagenomic binning, comparative biology and taxonomic classification.</title>
        <authorList>
            <person name="Goeker M."/>
        </authorList>
    </citation>
    <scope>NUCLEOTIDE SEQUENCE [LARGE SCALE GENOMIC DNA]</scope>
    <source>
        <strain evidence="3 4">DSM 26718</strain>
    </source>
</reference>
<dbReference type="InterPro" id="IPR018639">
    <property type="entry name" value="DUF2062"/>
</dbReference>
<organism evidence="3 4">
    <name type="scientific">Hymenobacter luteus</name>
    <dbReference type="NCBI Taxonomy" id="1411122"/>
    <lineage>
        <taxon>Bacteria</taxon>
        <taxon>Pseudomonadati</taxon>
        <taxon>Bacteroidota</taxon>
        <taxon>Cytophagia</taxon>
        <taxon>Cytophagales</taxon>
        <taxon>Hymenobacteraceae</taxon>
        <taxon>Hymenobacter</taxon>
    </lineage>
</organism>